<feature type="transmembrane region" description="Helical" evidence="9">
    <location>
        <begin position="65"/>
        <end position="95"/>
    </location>
</feature>
<dbReference type="STRING" id="1094508.Tsac_0485"/>
<dbReference type="Proteomes" id="UP000006178">
    <property type="component" value="Chromosome"/>
</dbReference>
<evidence type="ECO:0000313" key="11">
    <source>
        <dbReference type="Proteomes" id="UP000006178"/>
    </source>
</evidence>
<proteinExistence type="inferred from homology"/>
<dbReference type="KEGG" id="tsh:Tsac_0485"/>
<feature type="transmembrane region" description="Helical" evidence="9">
    <location>
        <begin position="12"/>
        <end position="31"/>
    </location>
</feature>
<gene>
    <name evidence="10" type="ordered locus">Tsac_0485</name>
</gene>
<evidence type="ECO:0000256" key="1">
    <source>
        <dbReference type="ARBA" id="ARBA00006430"/>
    </source>
</evidence>
<keyword evidence="8 9" id="KW-0472">Membrane</keyword>
<keyword evidence="3" id="KW-1003">Cell membrane</keyword>
<dbReference type="Pfam" id="PF03812">
    <property type="entry name" value="KdgT"/>
    <property type="match status" value="1"/>
</dbReference>
<reference evidence="10 11" key="1">
    <citation type="journal article" date="2014" name="Appl. Environ. Microbiol.">
        <title>Profile of Secreted Hydrolases, Associated Proteins, and SlpA in Thermoanaerobacterium saccharolyticum during the Degradation of Hemicellulose.</title>
        <authorList>
            <person name="Currie D.H."/>
            <person name="Guss A.M."/>
            <person name="Herring C.D."/>
            <person name="Giannone R.J."/>
            <person name="Johnson C.M."/>
            <person name="Lankford P.K."/>
            <person name="Brown S.D."/>
            <person name="Hettich R.L."/>
            <person name="Lynd L.R."/>
        </authorList>
    </citation>
    <scope>NUCLEOTIDE SEQUENCE [LARGE SCALE GENOMIC DNA]</scope>
    <source>
        <strain evidence="11">DSM 8691 / JW/SL-YS485</strain>
    </source>
</reference>
<evidence type="ECO:0000256" key="6">
    <source>
        <dbReference type="ARBA" id="ARBA00022847"/>
    </source>
</evidence>
<name>I3VSL6_THESW</name>
<comment type="similarity">
    <text evidence="1">Belongs to the KdgT transporter family.</text>
</comment>
<evidence type="ECO:0000256" key="8">
    <source>
        <dbReference type="ARBA" id="ARBA00023136"/>
    </source>
</evidence>
<keyword evidence="7 9" id="KW-1133">Transmembrane helix</keyword>
<dbReference type="BioCyc" id="TSAC1094508:GLMA-482-MONOMER"/>
<evidence type="ECO:0000256" key="4">
    <source>
        <dbReference type="ARBA" id="ARBA00022597"/>
    </source>
</evidence>
<sequence>MDLRTIIKAGGPGILLGVIAVFTGIGPYVLLKLFKEEPLVGLATGSTAGNAVATPSVVESLDPTFAAVAASATAQVAAACVISAMICPFVVSYVFKLRDNKIKKLSSKTVT</sequence>
<dbReference type="InterPro" id="IPR004684">
    <property type="entry name" value="2keto-3dGluconate_permease"/>
</dbReference>
<keyword evidence="11" id="KW-1185">Reference proteome</keyword>
<dbReference type="GO" id="GO:0016020">
    <property type="term" value="C:membrane"/>
    <property type="evidence" value="ECO:0007669"/>
    <property type="project" value="InterPro"/>
</dbReference>
<keyword evidence="4" id="KW-0762">Sugar transport</keyword>
<evidence type="ECO:0000256" key="5">
    <source>
        <dbReference type="ARBA" id="ARBA00022692"/>
    </source>
</evidence>
<evidence type="ECO:0000256" key="2">
    <source>
        <dbReference type="ARBA" id="ARBA00022448"/>
    </source>
</evidence>
<keyword evidence="2" id="KW-0813">Transport</keyword>
<dbReference type="EMBL" id="CP003184">
    <property type="protein sequence ID" value="AFK85511.1"/>
    <property type="molecule type" value="Genomic_DNA"/>
</dbReference>
<evidence type="ECO:0000256" key="7">
    <source>
        <dbReference type="ARBA" id="ARBA00022989"/>
    </source>
</evidence>
<evidence type="ECO:0000256" key="9">
    <source>
        <dbReference type="SAM" id="Phobius"/>
    </source>
</evidence>
<keyword evidence="6" id="KW-0769">Symport</keyword>
<evidence type="ECO:0000313" key="10">
    <source>
        <dbReference type="EMBL" id="AFK85511.1"/>
    </source>
</evidence>
<protein>
    <submittedName>
        <fullName evidence="10">2-keto-3-deoxygluconate permease</fullName>
    </submittedName>
</protein>
<accession>I3VSL6</accession>
<dbReference type="PATRIC" id="fig|1094508.3.peg.490"/>
<keyword evidence="5 9" id="KW-0812">Transmembrane</keyword>
<dbReference type="GO" id="GO:0015649">
    <property type="term" value="F:2-keto-3-deoxygluconate:proton symporter activity"/>
    <property type="evidence" value="ECO:0007669"/>
    <property type="project" value="InterPro"/>
</dbReference>
<dbReference type="eggNOG" id="ENOG502Z7JT">
    <property type="taxonomic scope" value="Bacteria"/>
</dbReference>
<organism evidence="10 11">
    <name type="scientific">Thermoanaerobacterium saccharolyticum (strain DSM 8691 / JW/SL-YS485)</name>
    <dbReference type="NCBI Taxonomy" id="1094508"/>
    <lineage>
        <taxon>Bacteria</taxon>
        <taxon>Bacillati</taxon>
        <taxon>Bacillota</taxon>
        <taxon>Clostridia</taxon>
        <taxon>Thermoanaerobacterales</taxon>
        <taxon>Thermoanaerobacteraceae</taxon>
        <taxon>Thermoanaerobacterium</taxon>
    </lineage>
</organism>
<evidence type="ECO:0000256" key="3">
    <source>
        <dbReference type="ARBA" id="ARBA00022475"/>
    </source>
</evidence>
<dbReference type="AlphaFoldDB" id="I3VSL6"/>